<evidence type="ECO:0000313" key="2">
    <source>
        <dbReference type="Proteomes" id="UP001148629"/>
    </source>
</evidence>
<protein>
    <submittedName>
        <fullName evidence="1">Uncharacterized protein</fullName>
    </submittedName>
</protein>
<gene>
    <name evidence="1" type="ORF">NM208_g15892</name>
</gene>
<comment type="caution">
    <text evidence="1">The sequence shown here is derived from an EMBL/GenBank/DDBJ whole genome shotgun (WGS) entry which is preliminary data.</text>
</comment>
<dbReference type="EMBL" id="JANRMS010004542">
    <property type="protein sequence ID" value="KAJ3507950.1"/>
    <property type="molecule type" value="Genomic_DNA"/>
</dbReference>
<name>A0ACC1REE0_9HYPO</name>
<organism evidence="1 2">
    <name type="scientific">Fusarium decemcellulare</name>
    <dbReference type="NCBI Taxonomy" id="57161"/>
    <lineage>
        <taxon>Eukaryota</taxon>
        <taxon>Fungi</taxon>
        <taxon>Dikarya</taxon>
        <taxon>Ascomycota</taxon>
        <taxon>Pezizomycotina</taxon>
        <taxon>Sordariomycetes</taxon>
        <taxon>Hypocreomycetidae</taxon>
        <taxon>Hypocreales</taxon>
        <taxon>Nectriaceae</taxon>
        <taxon>Fusarium</taxon>
        <taxon>Fusarium decemcellulare species complex</taxon>
    </lineage>
</organism>
<reference evidence="1" key="1">
    <citation type="submission" date="2022-08" db="EMBL/GenBank/DDBJ databases">
        <title>Genome Sequence of Fusarium decemcellulare.</title>
        <authorList>
            <person name="Buettner E."/>
        </authorList>
    </citation>
    <scope>NUCLEOTIDE SEQUENCE</scope>
    <source>
        <strain evidence="1">Babe19</strain>
    </source>
</reference>
<sequence>MAESNGTTNGASSNITVPLIINGKDVTPESTFEVTNPKDLQPYGKSSNADKTHALEAVDAAAKALESWRETTPSQRRAVFIKAAEIIDKRAAELSEYAIKETGCDETWAAINIHLAKECVLDCAGRIMGNEGRIPSLQDPSVGGLILKEPYGVILAIAPWNAPYGLGFRAVAWPIAAGNTVVFKGSELSPRTLWSIVSVLQEAGLPDGVLNFITSAPDNAASVTKALIESPEVKKINFTGSSGVGKIIASQAGAVLKPVLLELGGKAPAIVCEDADLDVAAAQCVAGAFMHSGQICMSTERILVHKSIREAFEEKLKGVVEHMYSSKNEALTLISGRTVLKNKELIKDAVSKGAKVVCGDVNATEISNMRLRPIIISDVKPEMDIYQTESFGPTVSVIEFEDEEEALRIANDTEYGLSSAIFSKDLRRALRLAKKIETGAVHINRATVQDESALPHGGAKASGFGRFNASLDEWVRLKNITYDI</sequence>
<proteinExistence type="predicted"/>
<evidence type="ECO:0000313" key="1">
    <source>
        <dbReference type="EMBL" id="KAJ3507950.1"/>
    </source>
</evidence>
<accession>A0ACC1REE0</accession>
<keyword evidence="2" id="KW-1185">Reference proteome</keyword>
<dbReference type="Proteomes" id="UP001148629">
    <property type="component" value="Unassembled WGS sequence"/>
</dbReference>